<evidence type="ECO:0000313" key="3">
    <source>
        <dbReference type="Proteomes" id="UP000238220"/>
    </source>
</evidence>
<dbReference type="OrthoDB" id="9805366at2"/>
<dbReference type="InterPro" id="IPR010610">
    <property type="entry name" value="EryCIII-like_C"/>
</dbReference>
<dbReference type="AlphaFoldDB" id="A0A2S5TD63"/>
<dbReference type="InterPro" id="IPR050426">
    <property type="entry name" value="Glycosyltransferase_28"/>
</dbReference>
<evidence type="ECO:0000259" key="1">
    <source>
        <dbReference type="Pfam" id="PF06722"/>
    </source>
</evidence>
<comment type="caution">
    <text evidence="2">The sequence shown here is derived from an EMBL/GenBank/DDBJ whole genome shotgun (WGS) entry which is preliminary data.</text>
</comment>
<dbReference type="PANTHER" id="PTHR48050">
    <property type="entry name" value="STEROL 3-BETA-GLUCOSYLTRANSFERASE"/>
    <property type="match status" value="1"/>
</dbReference>
<dbReference type="GO" id="GO:0016758">
    <property type="term" value="F:hexosyltransferase activity"/>
    <property type="evidence" value="ECO:0007669"/>
    <property type="project" value="UniProtKB-ARBA"/>
</dbReference>
<dbReference type="CDD" id="cd03784">
    <property type="entry name" value="GT1_Gtf-like"/>
    <property type="match status" value="1"/>
</dbReference>
<dbReference type="EMBL" id="PSNW01000009">
    <property type="protein sequence ID" value="PPE72940.1"/>
    <property type="molecule type" value="Genomic_DNA"/>
</dbReference>
<accession>A0A2S5TD63</accession>
<feature type="domain" description="Erythromycin biosynthesis protein CIII-like C-terminal" evidence="1">
    <location>
        <begin position="261"/>
        <end position="373"/>
    </location>
</feature>
<dbReference type="GO" id="GO:0017000">
    <property type="term" value="P:antibiotic biosynthetic process"/>
    <property type="evidence" value="ECO:0007669"/>
    <property type="project" value="UniProtKB-ARBA"/>
</dbReference>
<name>A0A2S5TD63_9GAMM</name>
<dbReference type="Gene3D" id="3.40.50.2000">
    <property type="entry name" value="Glycogen Phosphorylase B"/>
    <property type="match status" value="2"/>
</dbReference>
<dbReference type="RefSeq" id="WP_104231384.1">
    <property type="nucleotide sequence ID" value="NZ_PSNW01000009.1"/>
</dbReference>
<protein>
    <submittedName>
        <fullName evidence="2">Glycosyl transferase</fullName>
    </submittedName>
</protein>
<gene>
    <name evidence="2" type="ORF">C3942_16090</name>
</gene>
<proteinExistence type="predicted"/>
<dbReference type="InterPro" id="IPR002213">
    <property type="entry name" value="UDP_glucos_trans"/>
</dbReference>
<evidence type="ECO:0000313" key="2">
    <source>
        <dbReference type="EMBL" id="PPE72940.1"/>
    </source>
</evidence>
<dbReference type="GO" id="GO:0008194">
    <property type="term" value="F:UDP-glycosyltransferase activity"/>
    <property type="evidence" value="ECO:0007669"/>
    <property type="project" value="InterPro"/>
</dbReference>
<dbReference type="Proteomes" id="UP000238220">
    <property type="component" value="Unassembled WGS sequence"/>
</dbReference>
<keyword evidence="2" id="KW-0808">Transferase</keyword>
<sequence>MARILFTVPPLTGHLNPALAVADALSRQGHELAWAVHAAQIGDKLPEGARVYALDHGDGADPGIAAPQVRGLESVRLFFEDYALPLAERVLAPMEAAVRDFSPDAMVVDHQMLGGALVARKLGVPWVSQVTTSASILKMSPVLDAWVAEQYLALQRRYLPEDLIVERPDFSPHRVIVFSIETLPGDRHARVDAPYAFVGPVRGEGRRQIEFPWEWLRQDRRKLLVSLGTVSRDRDTRFFEVVMEAVSGMPEVQAVLVAPESLAASAPDNVLVRGYVPQTELLRHVDGVICHAGHNTVCEALSCGLPMIVAPIRDDQPVIARQVIDAGAALFVRQGKVTAAAMRTAIANLLGTPSLADSARRLSQELLAAPGAPGAARIILALAAAAPASLELA</sequence>
<dbReference type="Pfam" id="PF06722">
    <property type="entry name" value="EryCIII-like_C"/>
    <property type="match status" value="1"/>
</dbReference>
<keyword evidence="3" id="KW-1185">Reference proteome</keyword>
<dbReference type="SUPFAM" id="SSF53756">
    <property type="entry name" value="UDP-Glycosyltransferase/glycogen phosphorylase"/>
    <property type="match status" value="1"/>
</dbReference>
<reference evidence="2 3" key="1">
    <citation type="submission" date="2018-02" db="EMBL/GenBank/DDBJ databases">
        <title>Genome sequencing of Solimonas sp. HR-BB.</title>
        <authorList>
            <person name="Lee Y."/>
            <person name="Jeon C.O."/>
        </authorList>
    </citation>
    <scope>NUCLEOTIDE SEQUENCE [LARGE SCALE GENOMIC DNA]</scope>
    <source>
        <strain evidence="2 3">HR-BB</strain>
    </source>
</reference>
<dbReference type="PANTHER" id="PTHR48050:SF13">
    <property type="entry name" value="STEROL 3-BETA-GLUCOSYLTRANSFERASE UGT80A2"/>
    <property type="match status" value="1"/>
</dbReference>
<organism evidence="2 3">
    <name type="scientific">Solimonas fluminis</name>
    <dbReference type="NCBI Taxonomy" id="2086571"/>
    <lineage>
        <taxon>Bacteria</taxon>
        <taxon>Pseudomonadati</taxon>
        <taxon>Pseudomonadota</taxon>
        <taxon>Gammaproteobacteria</taxon>
        <taxon>Nevskiales</taxon>
        <taxon>Nevskiaceae</taxon>
        <taxon>Solimonas</taxon>
    </lineage>
</organism>